<evidence type="ECO:0000313" key="3">
    <source>
        <dbReference type="Proteomes" id="UP000198771"/>
    </source>
</evidence>
<reference evidence="2 3" key="1">
    <citation type="submission" date="2016-10" db="EMBL/GenBank/DDBJ databases">
        <authorList>
            <person name="de Groot N.N."/>
        </authorList>
    </citation>
    <scope>NUCLEOTIDE SEQUENCE [LARGE SCALE GENOMIC DNA]</scope>
    <source>
        <strain evidence="2 3">ASO4-2</strain>
    </source>
</reference>
<dbReference type="OrthoDB" id="9805587at2"/>
<dbReference type="Pfam" id="PF21349">
    <property type="entry name" value="RUBY_RBDX"/>
    <property type="match status" value="1"/>
</dbReference>
<dbReference type="EMBL" id="FMXO01000013">
    <property type="protein sequence ID" value="SDB47475.1"/>
    <property type="molecule type" value="Genomic_DNA"/>
</dbReference>
<name>A0A1G6DRP6_9BACT</name>
<keyword evidence="3" id="KW-1185">Reference proteome</keyword>
<feature type="domain" description="Rubrerythrin rubredoxin-like" evidence="1">
    <location>
        <begin position="4"/>
        <end position="29"/>
    </location>
</feature>
<dbReference type="STRING" id="617002.SAMN05660653_02325"/>
<gene>
    <name evidence="2" type="ORF">SAMN05660653_02325</name>
</gene>
<dbReference type="AlphaFoldDB" id="A0A1G6DRP6"/>
<proteinExistence type="predicted"/>
<sequence length="63" mass="6917">MAYFKCDKCGNTLETTAPPETCPACSQKCSFVDVTCYTPECGGPNSQNINPTMFKKEKATEQQ</sequence>
<dbReference type="Proteomes" id="UP000198771">
    <property type="component" value="Unassembled WGS sequence"/>
</dbReference>
<dbReference type="Gene3D" id="2.20.28.10">
    <property type="match status" value="1"/>
</dbReference>
<evidence type="ECO:0000313" key="2">
    <source>
        <dbReference type="EMBL" id="SDB47475.1"/>
    </source>
</evidence>
<evidence type="ECO:0000259" key="1">
    <source>
        <dbReference type="Pfam" id="PF21349"/>
    </source>
</evidence>
<accession>A0A1G6DRP6</accession>
<dbReference type="RefSeq" id="WP_092121763.1">
    <property type="nucleotide sequence ID" value="NZ_FMXO01000013.1"/>
</dbReference>
<dbReference type="SUPFAM" id="SSF57802">
    <property type="entry name" value="Rubredoxin-like"/>
    <property type="match status" value="1"/>
</dbReference>
<dbReference type="InterPro" id="IPR048574">
    <property type="entry name" value="RUBY_RBDX"/>
</dbReference>
<organism evidence="2 3">
    <name type="scientific">Desulfonatronum thiosulfatophilum</name>
    <dbReference type="NCBI Taxonomy" id="617002"/>
    <lineage>
        <taxon>Bacteria</taxon>
        <taxon>Pseudomonadati</taxon>
        <taxon>Thermodesulfobacteriota</taxon>
        <taxon>Desulfovibrionia</taxon>
        <taxon>Desulfovibrionales</taxon>
        <taxon>Desulfonatronaceae</taxon>
        <taxon>Desulfonatronum</taxon>
    </lineage>
</organism>
<protein>
    <recommendedName>
        <fullName evidence="1">Rubrerythrin rubredoxin-like domain-containing protein</fullName>
    </recommendedName>
</protein>